<dbReference type="InterPro" id="IPR037523">
    <property type="entry name" value="VOC_core"/>
</dbReference>
<dbReference type="CDD" id="cd06587">
    <property type="entry name" value="VOC"/>
    <property type="match status" value="1"/>
</dbReference>
<name>A0A383BTD9_9ZZZZ</name>
<accession>A0A383BTD9</accession>
<gene>
    <name evidence="3" type="ORF">METZ01_LOCUS475964</name>
</gene>
<dbReference type="GO" id="GO:0004462">
    <property type="term" value="F:lactoylglutathione lyase activity"/>
    <property type="evidence" value="ECO:0007669"/>
    <property type="project" value="InterPro"/>
</dbReference>
<dbReference type="Gene3D" id="3.10.180.10">
    <property type="entry name" value="2,3-Dihydroxybiphenyl 1,2-Dioxygenase, domain 1"/>
    <property type="match status" value="1"/>
</dbReference>
<proteinExistence type="predicted"/>
<dbReference type="SUPFAM" id="SSF54593">
    <property type="entry name" value="Glyoxalase/Bleomycin resistance protein/Dihydroxybiphenyl dioxygenase"/>
    <property type="match status" value="1"/>
</dbReference>
<keyword evidence="1" id="KW-0479">Metal-binding</keyword>
<sequence>MIKEVRHVGIVVNNMENSLKFYRDLLGLKVIKDMDEQG</sequence>
<dbReference type="GO" id="GO:0046872">
    <property type="term" value="F:metal ion binding"/>
    <property type="evidence" value="ECO:0007669"/>
    <property type="project" value="UniProtKB-KW"/>
</dbReference>
<evidence type="ECO:0000256" key="1">
    <source>
        <dbReference type="ARBA" id="ARBA00022723"/>
    </source>
</evidence>
<dbReference type="AlphaFoldDB" id="A0A383BTD9"/>
<reference evidence="3" key="1">
    <citation type="submission" date="2018-05" db="EMBL/GenBank/DDBJ databases">
        <authorList>
            <person name="Lanie J.A."/>
            <person name="Ng W.-L."/>
            <person name="Kazmierczak K.M."/>
            <person name="Andrzejewski T.M."/>
            <person name="Davidsen T.M."/>
            <person name="Wayne K.J."/>
            <person name="Tettelin H."/>
            <person name="Glass J.I."/>
            <person name="Rusch D."/>
            <person name="Podicherti R."/>
            <person name="Tsui H.-C.T."/>
            <person name="Winkler M.E."/>
        </authorList>
    </citation>
    <scope>NUCLEOTIDE SEQUENCE</scope>
</reference>
<dbReference type="PROSITE" id="PS00934">
    <property type="entry name" value="GLYOXALASE_I_1"/>
    <property type="match status" value="1"/>
</dbReference>
<feature type="non-terminal residue" evidence="3">
    <location>
        <position position="38"/>
    </location>
</feature>
<dbReference type="InterPro" id="IPR029068">
    <property type="entry name" value="Glyas_Bleomycin-R_OHBP_Dase"/>
</dbReference>
<feature type="domain" description="VOC" evidence="2">
    <location>
        <begin position="4"/>
        <end position="38"/>
    </location>
</feature>
<dbReference type="InterPro" id="IPR018146">
    <property type="entry name" value="Glyoxalase_1_CS"/>
</dbReference>
<evidence type="ECO:0000259" key="2">
    <source>
        <dbReference type="PROSITE" id="PS51819"/>
    </source>
</evidence>
<dbReference type="EMBL" id="UINC01203037">
    <property type="protein sequence ID" value="SVE23110.1"/>
    <property type="molecule type" value="Genomic_DNA"/>
</dbReference>
<dbReference type="InterPro" id="IPR004360">
    <property type="entry name" value="Glyas_Fos-R_dOase_dom"/>
</dbReference>
<dbReference type="PROSITE" id="PS51819">
    <property type="entry name" value="VOC"/>
    <property type="match status" value="1"/>
</dbReference>
<organism evidence="3">
    <name type="scientific">marine metagenome</name>
    <dbReference type="NCBI Taxonomy" id="408172"/>
    <lineage>
        <taxon>unclassified sequences</taxon>
        <taxon>metagenomes</taxon>
        <taxon>ecological metagenomes</taxon>
    </lineage>
</organism>
<protein>
    <recommendedName>
        <fullName evidence="2">VOC domain-containing protein</fullName>
    </recommendedName>
</protein>
<evidence type="ECO:0000313" key="3">
    <source>
        <dbReference type="EMBL" id="SVE23110.1"/>
    </source>
</evidence>
<dbReference type="Pfam" id="PF00903">
    <property type="entry name" value="Glyoxalase"/>
    <property type="match status" value="1"/>
</dbReference>